<keyword evidence="3" id="KW-0813">Transport</keyword>
<dbReference type="PANTHER" id="PTHR30269:SF25">
    <property type="entry name" value="MEMBRANE TRANSPORTER PROTEIN-RELATED"/>
    <property type="match status" value="1"/>
</dbReference>
<gene>
    <name evidence="9" type="ORF">LDJ79_21495</name>
</gene>
<dbReference type="PANTHER" id="PTHR30269">
    <property type="entry name" value="TRANSMEMBRANE PROTEIN YFCA"/>
    <property type="match status" value="1"/>
</dbReference>
<keyword evidence="7 8" id="KW-0472">Membrane</keyword>
<dbReference type="Pfam" id="PF01925">
    <property type="entry name" value="TauE"/>
    <property type="match status" value="1"/>
</dbReference>
<sequence>MNHLSELFTLSFDIYAFLFVVAVIAAIIDAIAGGGGLLTVPCLLFCGLPPMLALGTNRFQAVIGESTTSLSFLLHQQINPQKLGLGIAFTSLGAIIGTFAVDALDKALLEALIPALMILITIYSIFSGQLKKNQASEPKMSLSLFMCLGGLLLGFYNGFFGPGTGSLWMVAFIALLGYTAKGASMMTKPLNLTGNVISLVLFIYLGHVDYVLGIVMGIGQIIGSLAGSRLVMSHGHRLVRPVFITVTLAMTLKLIYEQFPMQDLAFL</sequence>
<feature type="transmembrane region" description="Helical" evidence="8">
    <location>
        <begin position="7"/>
        <end position="28"/>
    </location>
</feature>
<dbReference type="RefSeq" id="WP_225252027.1">
    <property type="nucleotide sequence ID" value="NZ_JAIWIU010000192.1"/>
</dbReference>
<keyword evidence="10" id="KW-1185">Reference proteome</keyword>
<protein>
    <recommendedName>
        <fullName evidence="8">Probable membrane transporter protein</fullName>
    </recommendedName>
</protein>
<evidence type="ECO:0000256" key="2">
    <source>
        <dbReference type="ARBA" id="ARBA00009142"/>
    </source>
</evidence>
<evidence type="ECO:0000256" key="3">
    <source>
        <dbReference type="ARBA" id="ARBA00022448"/>
    </source>
</evidence>
<dbReference type="InterPro" id="IPR002781">
    <property type="entry name" value="TM_pro_TauE-like"/>
</dbReference>
<evidence type="ECO:0000313" key="9">
    <source>
        <dbReference type="EMBL" id="MCA2018705.1"/>
    </source>
</evidence>
<keyword evidence="4 8" id="KW-1003">Cell membrane</keyword>
<name>A0ABS7YSP1_9VIBR</name>
<evidence type="ECO:0000256" key="5">
    <source>
        <dbReference type="ARBA" id="ARBA00022692"/>
    </source>
</evidence>
<evidence type="ECO:0000256" key="4">
    <source>
        <dbReference type="ARBA" id="ARBA00022475"/>
    </source>
</evidence>
<feature type="transmembrane region" description="Helical" evidence="8">
    <location>
        <begin position="34"/>
        <end position="54"/>
    </location>
</feature>
<feature type="transmembrane region" description="Helical" evidence="8">
    <location>
        <begin position="196"/>
        <end position="218"/>
    </location>
</feature>
<evidence type="ECO:0000256" key="6">
    <source>
        <dbReference type="ARBA" id="ARBA00022989"/>
    </source>
</evidence>
<proteinExistence type="inferred from homology"/>
<keyword evidence="6 8" id="KW-1133">Transmembrane helix</keyword>
<feature type="transmembrane region" description="Helical" evidence="8">
    <location>
        <begin position="107"/>
        <end position="128"/>
    </location>
</feature>
<feature type="transmembrane region" description="Helical" evidence="8">
    <location>
        <begin position="165"/>
        <end position="184"/>
    </location>
</feature>
<evidence type="ECO:0000256" key="8">
    <source>
        <dbReference type="RuleBase" id="RU363041"/>
    </source>
</evidence>
<comment type="similarity">
    <text evidence="2 8">Belongs to the 4-toluene sulfonate uptake permease (TSUP) (TC 2.A.102) family.</text>
</comment>
<feature type="transmembrane region" description="Helical" evidence="8">
    <location>
        <begin position="238"/>
        <end position="256"/>
    </location>
</feature>
<evidence type="ECO:0000256" key="7">
    <source>
        <dbReference type="ARBA" id="ARBA00023136"/>
    </source>
</evidence>
<evidence type="ECO:0000256" key="1">
    <source>
        <dbReference type="ARBA" id="ARBA00004651"/>
    </source>
</evidence>
<evidence type="ECO:0000313" key="10">
    <source>
        <dbReference type="Proteomes" id="UP001199044"/>
    </source>
</evidence>
<dbReference type="EMBL" id="JAIWIU010000192">
    <property type="protein sequence ID" value="MCA2018705.1"/>
    <property type="molecule type" value="Genomic_DNA"/>
</dbReference>
<keyword evidence="5 8" id="KW-0812">Transmembrane</keyword>
<accession>A0ABS7YSP1</accession>
<dbReference type="InterPro" id="IPR052017">
    <property type="entry name" value="TSUP"/>
</dbReference>
<dbReference type="Proteomes" id="UP001199044">
    <property type="component" value="Unassembled WGS sequence"/>
</dbReference>
<comment type="subcellular location">
    <subcellularLocation>
        <location evidence="1 8">Cell membrane</location>
        <topology evidence="1 8">Multi-pass membrane protein</topology>
    </subcellularLocation>
</comment>
<reference evidence="10" key="1">
    <citation type="submission" date="2023-07" db="EMBL/GenBank/DDBJ databases">
        <title>Molecular identification of indigenous halophilic bacteria isolated from red sea cost, biodegradation of synthetic dyes and assessment of degraded metabolite toxicity.</title>
        <authorList>
            <person name="Chaieb K."/>
            <person name="Altayb H.N."/>
        </authorList>
    </citation>
    <scope>NUCLEOTIDE SEQUENCE [LARGE SCALE GENOMIC DNA]</scope>
    <source>
        <strain evidence="10">K20</strain>
    </source>
</reference>
<feature type="transmembrane region" description="Helical" evidence="8">
    <location>
        <begin position="140"/>
        <end position="159"/>
    </location>
</feature>
<feature type="transmembrane region" description="Helical" evidence="8">
    <location>
        <begin position="83"/>
        <end position="101"/>
    </location>
</feature>
<organism evidence="9 10">
    <name type="scientific">Vibrio tritonius</name>
    <dbReference type="NCBI Taxonomy" id="1435069"/>
    <lineage>
        <taxon>Bacteria</taxon>
        <taxon>Pseudomonadati</taxon>
        <taxon>Pseudomonadota</taxon>
        <taxon>Gammaproteobacteria</taxon>
        <taxon>Vibrionales</taxon>
        <taxon>Vibrionaceae</taxon>
        <taxon>Vibrio</taxon>
    </lineage>
</organism>
<comment type="caution">
    <text evidence="9">The sequence shown here is derived from an EMBL/GenBank/DDBJ whole genome shotgun (WGS) entry which is preliminary data.</text>
</comment>